<dbReference type="CDD" id="cd00092">
    <property type="entry name" value="HTH_CRP"/>
    <property type="match status" value="1"/>
</dbReference>
<accession>A0A1B4XEP3</accession>
<evidence type="ECO:0000256" key="2">
    <source>
        <dbReference type="ARBA" id="ARBA00023125"/>
    </source>
</evidence>
<dbReference type="InterPro" id="IPR036388">
    <property type="entry name" value="WH-like_DNA-bd_sf"/>
</dbReference>
<dbReference type="GO" id="GO:0005829">
    <property type="term" value="C:cytosol"/>
    <property type="evidence" value="ECO:0007669"/>
    <property type="project" value="TreeGrafter"/>
</dbReference>
<dbReference type="SMART" id="SM00100">
    <property type="entry name" value="cNMP"/>
    <property type="match status" value="1"/>
</dbReference>
<dbReference type="PANTHER" id="PTHR24567:SF74">
    <property type="entry name" value="HTH-TYPE TRANSCRIPTIONAL REGULATOR ARCR"/>
    <property type="match status" value="1"/>
</dbReference>
<feature type="domain" description="Cyclic nucleotide-binding" evidence="4">
    <location>
        <begin position="18"/>
        <end position="140"/>
    </location>
</feature>
<dbReference type="Pfam" id="PF00027">
    <property type="entry name" value="cNMP_binding"/>
    <property type="match status" value="1"/>
</dbReference>
<dbReference type="InParanoid" id="A0A1B4XEP3"/>
<keyword evidence="7" id="KW-1185">Reference proteome</keyword>
<keyword evidence="1" id="KW-0805">Transcription regulation</keyword>
<dbReference type="KEGG" id="slim:SCL_0950"/>
<dbReference type="EMBL" id="AP014879">
    <property type="protein sequence ID" value="BAV33266.1"/>
    <property type="molecule type" value="Genomic_DNA"/>
</dbReference>
<dbReference type="PROSITE" id="PS50042">
    <property type="entry name" value="CNMP_BINDING_3"/>
    <property type="match status" value="1"/>
</dbReference>
<evidence type="ECO:0000256" key="1">
    <source>
        <dbReference type="ARBA" id="ARBA00023015"/>
    </source>
</evidence>
<dbReference type="GO" id="GO:0003677">
    <property type="term" value="F:DNA binding"/>
    <property type="evidence" value="ECO:0007669"/>
    <property type="project" value="UniProtKB-KW"/>
</dbReference>
<keyword evidence="2" id="KW-0238">DNA-binding</keyword>
<gene>
    <name evidence="6" type="ORF">SCL_0950</name>
</gene>
<dbReference type="SUPFAM" id="SSF46785">
    <property type="entry name" value="Winged helix' DNA-binding domain"/>
    <property type="match status" value="1"/>
</dbReference>
<dbReference type="PROSITE" id="PS51063">
    <property type="entry name" value="HTH_CRP_2"/>
    <property type="match status" value="1"/>
</dbReference>
<dbReference type="PRINTS" id="PR00034">
    <property type="entry name" value="HTHCRP"/>
</dbReference>
<dbReference type="Proteomes" id="UP000243180">
    <property type="component" value="Chromosome"/>
</dbReference>
<proteinExistence type="predicted"/>
<dbReference type="InterPro" id="IPR000595">
    <property type="entry name" value="cNMP-bd_dom"/>
</dbReference>
<dbReference type="PANTHER" id="PTHR24567">
    <property type="entry name" value="CRP FAMILY TRANSCRIPTIONAL REGULATORY PROTEIN"/>
    <property type="match status" value="1"/>
</dbReference>
<dbReference type="SMART" id="SM00419">
    <property type="entry name" value="HTH_CRP"/>
    <property type="match status" value="1"/>
</dbReference>
<organism evidence="6 7">
    <name type="scientific">Sulfuricaulis limicola</name>
    <dbReference type="NCBI Taxonomy" id="1620215"/>
    <lineage>
        <taxon>Bacteria</taxon>
        <taxon>Pseudomonadati</taxon>
        <taxon>Pseudomonadota</taxon>
        <taxon>Gammaproteobacteria</taxon>
        <taxon>Acidiferrobacterales</taxon>
        <taxon>Acidiferrobacteraceae</taxon>
        <taxon>Sulfuricaulis</taxon>
    </lineage>
</organism>
<evidence type="ECO:0000259" key="4">
    <source>
        <dbReference type="PROSITE" id="PS50042"/>
    </source>
</evidence>
<sequence>MRKMGDRIETKWLTRFPELAKISDGAWTEAVKAASVRTIPHGTVLFRPGDPCMSFVLVFAGTVRVHIPGESGREIVLYRVESGEICVLTLSNMLGGITYSAEGVTETDAQLVVIPPQPFEHALTASPAFRRYIFSMIGRRLGEMMLLLEEITFKRLDIRLAQLLARAADENENRPLHKTHQELAALLGSSREVISRLLKEFERNGWVRLNRGNIEVLSRTALEHFPMHK</sequence>
<dbReference type="SUPFAM" id="SSF51206">
    <property type="entry name" value="cAMP-binding domain-like"/>
    <property type="match status" value="1"/>
</dbReference>
<dbReference type="Gene3D" id="2.60.120.10">
    <property type="entry name" value="Jelly Rolls"/>
    <property type="match status" value="1"/>
</dbReference>
<reference evidence="6 7" key="1">
    <citation type="submission" date="2015-05" db="EMBL/GenBank/DDBJ databases">
        <title>Complete genome sequence of a sulfur-oxidizing gammaproteobacterium strain HA5.</title>
        <authorList>
            <person name="Miura A."/>
            <person name="Kojima H."/>
            <person name="Fukui M."/>
        </authorList>
    </citation>
    <scope>NUCLEOTIDE SEQUENCE [LARGE SCALE GENOMIC DNA]</scope>
    <source>
        <strain evidence="6 7">HA5</strain>
    </source>
</reference>
<evidence type="ECO:0000313" key="7">
    <source>
        <dbReference type="Proteomes" id="UP000243180"/>
    </source>
</evidence>
<dbReference type="CDD" id="cd00038">
    <property type="entry name" value="CAP_ED"/>
    <property type="match status" value="1"/>
</dbReference>
<keyword evidence="3" id="KW-0804">Transcription</keyword>
<dbReference type="AlphaFoldDB" id="A0A1B4XEP3"/>
<dbReference type="InterPro" id="IPR014710">
    <property type="entry name" value="RmlC-like_jellyroll"/>
</dbReference>
<dbReference type="InterPro" id="IPR018490">
    <property type="entry name" value="cNMP-bd_dom_sf"/>
</dbReference>
<dbReference type="InterPro" id="IPR036390">
    <property type="entry name" value="WH_DNA-bd_sf"/>
</dbReference>
<dbReference type="InterPro" id="IPR012318">
    <property type="entry name" value="HTH_CRP"/>
</dbReference>
<evidence type="ECO:0000313" key="6">
    <source>
        <dbReference type="EMBL" id="BAV33266.1"/>
    </source>
</evidence>
<evidence type="ECO:0000259" key="5">
    <source>
        <dbReference type="PROSITE" id="PS51063"/>
    </source>
</evidence>
<dbReference type="GO" id="GO:0003700">
    <property type="term" value="F:DNA-binding transcription factor activity"/>
    <property type="evidence" value="ECO:0007669"/>
    <property type="project" value="TreeGrafter"/>
</dbReference>
<evidence type="ECO:0000256" key="3">
    <source>
        <dbReference type="ARBA" id="ARBA00023163"/>
    </source>
</evidence>
<dbReference type="InterPro" id="IPR050397">
    <property type="entry name" value="Env_Response_Regulators"/>
</dbReference>
<dbReference type="Gene3D" id="1.10.10.10">
    <property type="entry name" value="Winged helix-like DNA-binding domain superfamily/Winged helix DNA-binding domain"/>
    <property type="match status" value="1"/>
</dbReference>
<feature type="domain" description="HTH crp-type" evidence="5">
    <location>
        <begin position="154"/>
        <end position="220"/>
    </location>
</feature>
<protein>
    <submittedName>
        <fullName evidence="6">Crp/Fnr family transcriptional regulator</fullName>
    </submittedName>
</protein>
<dbReference type="Pfam" id="PF13545">
    <property type="entry name" value="HTH_Crp_2"/>
    <property type="match status" value="1"/>
</dbReference>
<name>A0A1B4XEP3_9GAMM</name>